<sequence>MVYATCEEEALGIALKNLEERFPRAESWSDHTISVVEVDIKKFQRYLDNQRFKFWRINPFRGH</sequence>
<organism evidence="1 2">
    <name type="scientific">Candidatus Spechtbacteria bacterium RIFCSPHIGHO2_01_FULL_43_30</name>
    <dbReference type="NCBI Taxonomy" id="1802158"/>
    <lineage>
        <taxon>Bacteria</taxon>
        <taxon>Candidatus Spechtiibacteriota</taxon>
    </lineage>
</organism>
<comment type="caution">
    <text evidence="1">The sequence shown here is derived from an EMBL/GenBank/DDBJ whole genome shotgun (WGS) entry which is preliminary data.</text>
</comment>
<dbReference type="EMBL" id="MHOD01000007">
    <property type="protein sequence ID" value="OGZ58452.1"/>
    <property type="molecule type" value="Genomic_DNA"/>
</dbReference>
<name>A0A1G2H7K9_9BACT</name>
<dbReference type="STRING" id="1802158.A2827_01950"/>
<evidence type="ECO:0000313" key="1">
    <source>
        <dbReference type="EMBL" id="OGZ58452.1"/>
    </source>
</evidence>
<proteinExistence type="predicted"/>
<evidence type="ECO:0000313" key="2">
    <source>
        <dbReference type="Proteomes" id="UP000177932"/>
    </source>
</evidence>
<protein>
    <submittedName>
        <fullName evidence="1">Uncharacterized protein</fullName>
    </submittedName>
</protein>
<gene>
    <name evidence="1" type="ORF">A2827_01950</name>
</gene>
<dbReference type="Proteomes" id="UP000177932">
    <property type="component" value="Unassembled WGS sequence"/>
</dbReference>
<dbReference type="AlphaFoldDB" id="A0A1G2H7K9"/>
<reference evidence="1 2" key="1">
    <citation type="journal article" date="2016" name="Nat. Commun.">
        <title>Thousands of microbial genomes shed light on interconnected biogeochemical processes in an aquifer system.</title>
        <authorList>
            <person name="Anantharaman K."/>
            <person name="Brown C.T."/>
            <person name="Hug L.A."/>
            <person name="Sharon I."/>
            <person name="Castelle C.J."/>
            <person name="Probst A.J."/>
            <person name="Thomas B.C."/>
            <person name="Singh A."/>
            <person name="Wilkins M.J."/>
            <person name="Karaoz U."/>
            <person name="Brodie E.L."/>
            <person name="Williams K.H."/>
            <person name="Hubbard S.S."/>
            <person name="Banfield J.F."/>
        </authorList>
    </citation>
    <scope>NUCLEOTIDE SEQUENCE [LARGE SCALE GENOMIC DNA]</scope>
</reference>
<accession>A0A1G2H7K9</accession>